<sequence length="288" mass="31483">MKKTTQLRKLLNSEEILVAPGAHDALTARVIEKTGFEAVYMTGYGQAASALGKPDIGLLSMTEMLDRARKMVSAVEVPVIADADTGFGNAITVMRTVEEYEAAGVAGVQLEDQVAPKRCGHMLGRKVISMDEMVGKIKAAKAARKDEELVIVARTDARTVHGIDEAIKRAKAYESAGADVIFVESLETKEEMERIHKELSVPTLANMVEGGRTPLLTNDQLQDLGYGLVIYPTASTYVYAKAMFGLMSKLKSDKTTENYTDEMITFSEFNELVGLGDFADLEDKFVKE</sequence>
<dbReference type="CDD" id="cd00377">
    <property type="entry name" value="ICL_PEPM"/>
    <property type="match status" value="1"/>
</dbReference>
<evidence type="ECO:0000256" key="3">
    <source>
        <dbReference type="ARBA" id="ARBA00058526"/>
    </source>
</evidence>
<dbReference type="SUPFAM" id="SSF51621">
    <property type="entry name" value="Phosphoenolpyruvate/pyruvate domain"/>
    <property type="match status" value="1"/>
</dbReference>
<dbReference type="InterPro" id="IPR018523">
    <property type="entry name" value="Isocitrate_lyase_ph_CS"/>
</dbReference>
<comment type="similarity">
    <text evidence="1">Belongs to the isocitrate lyase/PEP mutase superfamily. Methylisocitrate lyase family.</text>
</comment>
<evidence type="ECO:0000256" key="2">
    <source>
        <dbReference type="ARBA" id="ARBA00051150"/>
    </source>
</evidence>
<dbReference type="Gene3D" id="3.20.20.60">
    <property type="entry name" value="Phosphoenolpyruvate-binding domains"/>
    <property type="match status" value="1"/>
</dbReference>
<dbReference type="RefSeq" id="WP_353893581.1">
    <property type="nucleotide sequence ID" value="NZ_CP159485.1"/>
</dbReference>
<organism evidence="5">
    <name type="scientific">Proteinivorax hydrogeniformans</name>
    <dbReference type="NCBI Taxonomy" id="1826727"/>
    <lineage>
        <taxon>Bacteria</taxon>
        <taxon>Bacillati</taxon>
        <taxon>Bacillota</taxon>
        <taxon>Clostridia</taxon>
        <taxon>Eubacteriales</taxon>
        <taxon>Proteinivoracaceae</taxon>
        <taxon>Proteinivorax</taxon>
    </lineage>
</organism>
<dbReference type="InterPro" id="IPR040442">
    <property type="entry name" value="Pyrv_kinase-like_dom_sf"/>
</dbReference>
<dbReference type="PROSITE" id="PS00161">
    <property type="entry name" value="ISOCITRATE_LYASE"/>
    <property type="match status" value="1"/>
</dbReference>
<dbReference type="FunFam" id="3.20.20.60:FF:000009">
    <property type="entry name" value="2-methylisocitrate lyase"/>
    <property type="match status" value="1"/>
</dbReference>
<comment type="function">
    <text evidence="3">Involved in the methylcitric acid cycle. Catalyzes the cleavage of 2-methylisocitrate to yield pyruvate and succinate.</text>
</comment>
<name>A0AAU8HUH4_9FIRM</name>
<accession>A0AAU8HUH4</accession>
<comment type="catalytic activity">
    <reaction evidence="2">
        <text>3-hydroxybutane-1,2,3-tricarboxylate = pyruvate + succinate</text>
        <dbReference type="Rhea" id="RHEA:57504"/>
        <dbReference type="ChEBI" id="CHEBI:15361"/>
        <dbReference type="ChEBI" id="CHEBI:30031"/>
        <dbReference type="ChEBI" id="CHEBI:141790"/>
    </reaction>
</comment>
<reference evidence="5" key="2">
    <citation type="submission" date="2024-06" db="EMBL/GenBank/DDBJ databases">
        <authorList>
            <person name="Petrova K.O."/>
            <person name="Toshchakov S.V."/>
            <person name="Boltjanskaja Y.V."/>
            <person name="Kevbrin V.V."/>
        </authorList>
    </citation>
    <scope>NUCLEOTIDE SEQUENCE</scope>
    <source>
        <strain evidence="5">Z-710</strain>
    </source>
</reference>
<evidence type="ECO:0000256" key="4">
    <source>
        <dbReference type="ARBA" id="ARBA00073849"/>
    </source>
</evidence>
<dbReference type="GO" id="GO:0046421">
    <property type="term" value="F:methylisocitrate lyase activity"/>
    <property type="evidence" value="ECO:0007669"/>
    <property type="project" value="UniProtKB-ARBA"/>
</dbReference>
<keyword evidence="5" id="KW-0456">Lyase</keyword>
<dbReference type="EMBL" id="CP159485">
    <property type="protein sequence ID" value="XCI29032.1"/>
    <property type="molecule type" value="Genomic_DNA"/>
</dbReference>
<evidence type="ECO:0000313" key="5">
    <source>
        <dbReference type="EMBL" id="XCI29032.1"/>
    </source>
</evidence>
<dbReference type="InterPro" id="IPR015813">
    <property type="entry name" value="Pyrv/PenolPyrv_kinase-like_dom"/>
</dbReference>
<gene>
    <name evidence="5" type="ORF">PRVXH_000331</name>
</gene>
<dbReference type="PANTHER" id="PTHR42905:SF5">
    <property type="entry name" value="CARBOXYVINYL-CARBOXYPHOSPHONATE PHOSPHORYLMUTASE, CHLOROPLASTIC"/>
    <property type="match status" value="1"/>
</dbReference>
<reference evidence="5" key="1">
    <citation type="journal article" date="2018" name="Antonie Van Leeuwenhoek">
        <title>Proteinivorax hydrogeniformans sp. nov., an anaerobic, haloalkaliphilic bacterium fermenting proteinaceous compounds with high hydrogen production.</title>
        <authorList>
            <person name="Boltyanskaya Y."/>
            <person name="Detkova E."/>
            <person name="Pimenov N."/>
            <person name="Kevbrin V."/>
        </authorList>
    </citation>
    <scope>NUCLEOTIDE SEQUENCE</scope>
    <source>
        <strain evidence="5">Z-710</strain>
    </source>
</reference>
<dbReference type="Pfam" id="PF13714">
    <property type="entry name" value="PEP_mutase"/>
    <property type="match status" value="1"/>
</dbReference>
<dbReference type="InterPro" id="IPR039556">
    <property type="entry name" value="ICL/PEPM"/>
</dbReference>
<dbReference type="AlphaFoldDB" id="A0AAU8HUH4"/>
<dbReference type="PANTHER" id="PTHR42905">
    <property type="entry name" value="PHOSPHOENOLPYRUVATE CARBOXYLASE"/>
    <property type="match status" value="1"/>
</dbReference>
<proteinExistence type="inferred from homology"/>
<evidence type="ECO:0000256" key="1">
    <source>
        <dbReference type="ARBA" id="ARBA00009282"/>
    </source>
</evidence>
<protein>
    <recommendedName>
        <fullName evidence="4">2-methylisocitrate lyase</fullName>
    </recommendedName>
</protein>